<dbReference type="EMBL" id="CP111027">
    <property type="protein sequence ID" value="WAR29412.1"/>
    <property type="molecule type" value="Genomic_DNA"/>
</dbReference>
<reference evidence="2" key="1">
    <citation type="submission" date="2022-11" db="EMBL/GenBank/DDBJ databases">
        <title>Centuries of genome instability and evolution in soft-shell clam transmissible cancer (bioRxiv).</title>
        <authorList>
            <person name="Hart S.F.M."/>
            <person name="Yonemitsu M.A."/>
            <person name="Giersch R.M."/>
            <person name="Beal B.F."/>
            <person name="Arriagada G."/>
            <person name="Davis B.W."/>
            <person name="Ostrander E.A."/>
            <person name="Goff S.P."/>
            <person name="Metzger M.J."/>
        </authorList>
    </citation>
    <scope>NUCLEOTIDE SEQUENCE</scope>
    <source>
        <strain evidence="2">MELC-2E11</strain>
        <tissue evidence="2">Siphon/mantle</tissue>
    </source>
</reference>
<dbReference type="Proteomes" id="UP001164746">
    <property type="component" value="Chromosome 16"/>
</dbReference>
<keyword evidence="3" id="KW-1185">Reference proteome</keyword>
<dbReference type="Pfam" id="PF01683">
    <property type="entry name" value="EB"/>
    <property type="match status" value="2"/>
</dbReference>
<sequence>MVSKTIYDFRSTKMKSTQGMQLVFVLCVTICRVASQTRAVHEVCGATSECPAHSTCRPTSCDGYTCLCDAGWVSSESRSMCLRASRIGETCEPDVTRCISEYARCEAGVCTCLNGFKATKDGRCKLPVSNFVGEPCGGQCEFPARCEAGMCQCLGDFRSLTTDEFWVDPISVLQCRPRMYSLDKCNGTSILREPEVSIHTTREMNPESSVTGNEWSLILPDKSVYEACSAHAQCPSNSRCRPNSCDGFVCLCDVGFIASEDRLQCLPAIKIGSSCDKRIETCLSPSFAKCEMGICSCDPYTTPTIDGRCRITNTRYIGESCRGNEECEYPGTCQSGQCACANEYREITEEEFWIDPTLTIQCRPRQAVKRDISLTRTNILANKSLSAAEEEALSQKHLALEQPMNAGLTMEQPMTHGLENGTMRAQMSPVNNIAHIAIPSNNLSAHSNAMAVHNNILTSNSIPMLGNIAIYNKHGWHEGFADRSFYDNTTDMYPESITTTRSTGPFIVDSPKSSPTGVVSPFAINRNGPYIVDGRGQDTINAHGPYIVDGRSQDTINAHGPYIVDGRVGTNDSQGNVHYANDPAEWRTECTSDQEPDLVLF</sequence>
<feature type="domain" description="EGF-like" evidence="1">
    <location>
        <begin position="227"/>
        <end position="266"/>
    </location>
</feature>
<evidence type="ECO:0000259" key="1">
    <source>
        <dbReference type="SMART" id="SM00181"/>
    </source>
</evidence>
<feature type="domain" description="EGF-like" evidence="1">
    <location>
        <begin position="90"/>
        <end position="125"/>
    </location>
</feature>
<dbReference type="SMART" id="SM00181">
    <property type="entry name" value="EGF"/>
    <property type="match status" value="4"/>
</dbReference>
<gene>
    <name evidence="2" type="ORF">MAR_002980</name>
</gene>
<dbReference type="InterPro" id="IPR000742">
    <property type="entry name" value="EGF"/>
</dbReference>
<accession>A0ABY7G7V4</accession>
<evidence type="ECO:0000313" key="2">
    <source>
        <dbReference type="EMBL" id="WAR29412.1"/>
    </source>
</evidence>
<organism evidence="2 3">
    <name type="scientific">Mya arenaria</name>
    <name type="common">Soft-shell clam</name>
    <dbReference type="NCBI Taxonomy" id="6604"/>
    <lineage>
        <taxon>Eukaryota</taxon>
        <taxon>Metazoa</taxon>
        <taxon>Spiralia</taxon>
        <taxon>Lophotrochozoa</taxon>
        <taxon>Mollusca</taxon>
        <taxon>Bivalvia</taxon>
        <taxon>Autobranchia</taxon>
        <taxon>Heteroconchia</taxon>
        <taxon>Euheterodonta</taxon>
        <taxon>Imparidentia</taxon>
        <taxon>Neoheterodontei</taxon>
        <taxon>Myida</taxon>
        <taxon>Myoidea</taxon>
        <taxon>Myidae</taxon>
        <taxon>Mya</taxon>
    </lineage>
</organism>
<dbReference type="InterPro" id="IPR006149">
    <property type="entry name" value="EB_dom"/>
</dbReference>
<dbReference type="PANTHER" id="PTHR39069:SF8">
    <property type="entry name" value="FI17111P1"/>
    <property type="match status" value="1"/>
</dbReference>
<dbReference type="PANTHER" id="PTHR39069">
    <property type="entry name" value="ECDYSONE-INDUCIBLE GENE E1, ISOFORM A"/>
    <property type="match status" value="1"/>
</dbReference>
<name>A0ABY7G7V4_MYAAR</name>
<evidence type="ECO:0000313" key="3">
    <source>
        <dbReference type="Proteomes" id="UP001164746"/>
    </source>
</evidence>
<protein>
    <recommendedName>
        <fullName evidence="1">EGF-like domain-containing protein</fullName>
    </recommendedName>
</protein>
<feature type="domain" description="EGF-like" evidence="1">
    <location>
        <begin position="43"/>
        <end position="82"/>
    </location>
</feature>
<feature type="domain" description="EGF-like" evidence="1">
    <location>
        <begin position="320"/>
        <end position="363"/>
    </location>
</feature>
<proteinExistence type="predicted"/>